<reference evidence="1 2" key="1">
    <citation type="submission" date="2024-04" db="EMBL/GenBank/DDBJ databases">
        <title>New Clade of Flavobacterium.</title>
        <authorList>
            <person name="Matos L."/>
            <person name="Proenca D.N."/>
            <person name="Fransisco R.M."/>
            <person name="Chung A.P."/>
            <person name="Maccario L."/>
            <person name="Sorensen S.J."/>
            <person name="Morais P.V."/>
        </authorList>
    </citation>
    <scope>NUCLEOTIDE SEQUENCE [LARGE SCALE GENOMIC DNA]</scope>
    <source>
        <strain evidence="1 2">FZUC8N2.13</strain>
    </source>
</reference>
<name>A0ABV4TF61_9FLAO</name>
<comment type="caution">
    <text evidence="1">The sequence shown here is derived from an EMBL/GenBank/DDBJ whole genome shotgun (WGS) entry which is preliminary data.</text>
</comment>
<accession>A0ABV4TF61</accession>
<protein>
    <submittedName>
        <fullName evidence="1">DUF4276 family protein</fullName>
    </submittedName>
</protein>
<evidence type="ECO:0000313" key="1">
    <source>
        <dbReference type="EMBL" id="MFA9192007.1"/>
    </source>
</evidence>
<gene>
    <name evidence="1" type="ORF">AAGV28_11575</name>
</gene>
<dbReference type="Pfam" id="PF14103">
    <property type="entry name" value="DUF4276"/>
    <property type="match status" value="1"/>
</dbReference>
<sequence>MKRIIIICEGQTEQQFCNDVLQFHFNSKNIYIHYPTIEKTGGGIVNWEALKFQINTTLKKDPTVIVTTLIDFYGIHAHHKYPFWEQAKQQADKSIGMNIMEQGMKDNLPPELQNRFIPYIQLYEFEALLFSDITVYQNNFEDNEFLDYSYLEQTINSNPNPETINDSPETAPSKRLARIIKGYYSDNDNHKVLYGSLLSHDIGLLKIRAKCHRFNQWMTKLENI</sequence>
<dbReference type="InterPro" id="IPR025455">
    <property type="entry name" value="DUF4276"/>
</dbReference>
<organism evidence="1 2">
    <name type="scientific">Flavobacterium zubiriense</name>
    <dbReference type="NCBI Taxonomy" id="3138075"/>
    <lineage>
        <taxon>Bacteria</taxon>
        <taxon>Pseudomonadati</taxon>
        <taxon>Bacteroidota</taxon>
        <taxon>Flavobacteriia</taxon>
        <taxon>Flavobacteriales</taxon>
        <taxon>Flavobacteriaceae</taxon>
        <taxon>Flavobacterium</taxon>
    </lineage>
</organism>
<dbReference type="RefSeq" id="WP_373406971.1">
    <property type="nucleotide sequence ID" value="NZ_JBCFQL010000011.1"/>
</dbReference>
<dbReference type="EMBL" id="JBCFQL010000011">
    <property type="protein sequence ID" value="MFA9192007.1"/>
    <property type="molecule type" value="Genomic_DNA"/>
</dbReference>
<proteinExistence type="predicted"/>
<evidence type="ECO:0000313" key="2">
    <source>
        <dbReference type="Proteomes" id="UP001574169"/>
    </source>
</evidence>
<keyword evidence="2" id="KW-1185">Reference proteome</keyword>
<dbReference type="Proteomes" id="UP001574169">
    <property type="component" value="Unassembled WGS sequence"/>
</dbReference>